<protein>
    <submittedName>
        <fullName evidence="2">Uncharacterized protein</fullName>
    </submittedName>
</protein>
<reference evidence="4" key="1">
    <citation type="submission" date="2011-01" db="EMBL/GenBank/DDBJ databases">
        <title>Complete sequence of plasmid5 of Acidobacterium sp. MP5ACTX9.</title>
        <authorList>
            <consortium name="US DOE Joint Genome Institute"/>
            <person name="Lucas S."/>
            <person name="Copeland A."/>
            <person name="Lapidus A."/>
            <person name="Cheng J.-F."/>
            <person name="Goodwin L."/>
            <person name="Pitluck S."/>
            <person name="Teshima H."/>
            <person name="Detter J.C."/>
            <person name="Han C."/>
            <person name="Tapia R."/>
            <person name="Land M."/>
            <person name="Hauser L."/>
            <person name="Kyrpides N."/>
            <person name="Ivanova N."/>
            <person name="Ovchinnikova G."/>
            <person name="Pagani I."/>
            <person name="Rawat S.R."/>
            <person name="Mannisto M."/>
            <person name="Haggblom M.M."/>
            <person name="Woyke T."/>
        </authorList>
    </citation>
    <scope>NUCLEOTIDE SEQUENCE [LARGE SCALE GENOMIC DNA]</scope>
    <source>
        <strain evidence="4">MP5ACTX9</strain>
        <plasmid evidence="4">Plasmid pACIX905</plasmid>
    </source>
</reference>
<feature type="transmembrane region" description="Helical" evidence="1">
    <location>
        <begin position="21"/>
        <end position="41"/>
    </location>
</feature>
<keyword evidence="1" id="KW-1133">Transmembrane helix</keyword>
<dbReference type="Proteomes" id="UP000000343">
    <property type="component" value="Plasmid pACIX905"/>
</dbReference>
<organism evidence="4">
    <name type="scientific">Granulicella tundricola (strain ATCC BAA-1859 / DSM 23138 / MP5ACTX9)</name>
    <dbReference type="NCBI Taxonomy" id="1198114"/>
    <lineage>
        <taxon>Bacteria</taxon>
        <taxon>Pseudomonadati</taxon>
        <taxon>Acidobacteriota</taxon>
        <taxon>Terriglobia</taxon>
        <taxon>Terriglobales</taxon>
        <taxon>Acidobacteriaceae</taxon>
        <taxon>Granulicella</taxon>
    </lineage>
</organism>
<dbReference type="KEGG" id="acm:AciX9_4670"/>
<accession>E8X808</accession>
<dbReference type="EMBL" id="CP002485">
    <property type="protein sequence ID" value="ADW71592.1"/>
    <property type="molecule type" value="Genomic_DNA"/>
</dbReference>
<evidence type="ECO:0000313" key="4">
    <source>
        <dbReference type="Proteomes" id="UP000000343"/>
    </source>
</evidence>
<evidence type="ECO:0000313" key="2">
    <source>
        <dbReference type="EMBL" id="ADW71592.1"/>
    </source>
</evidence>
<geneLocation type="plasmid" evidence="2 4">
    <name>pACIX905</name>
</geneLocation>
<evidence type="ECO:0000313" key="3">
    <source>
        <dbReference type="EMBL" id="ADW71600.1"/>
    </source>
</evidence>
<keyword evidence="1" id="KW-0812">Transmembrane</keyword>
<keyword evidence="4" id="KW-1185">Reference proteome</keyword>
<name>E8X808_GRATM</name>
<sequence length="160" mass="18193">MDLRQDTNAHIYRPSQRLRRFFLVAGSFYVLVGTCLFLLTVEHALLPVRPSMTAWLNAYLGPLAGLGLAIIGASQARSYWRRVLILSDTKIGTEFTFGFRELDRNEVIGKRIRWGKQGPQTVLIPKARRFPKIVIHSNFVVDQFYESWIASVPDLGDITA</sequence>
<dbReference type="AlphaFoldDB" id="E8X808"/>
<keyword evidence="2" id="KW-0614">Plasmid</keyword>
<gene>
    <name evidence="2" type="ordered locus">AciX9_4662</name>
    <name evidence="3" type="ordered locus">AciX9_4670</name>
</gene>
<reference evidence="2" key="2">
    <citation type="submission" date="2011-01" db="EMBL/GenBank/DDBJ databases">
        <title>Complete sequence of plasmid5 of Granulicella sp. MP5ACTX9.</title>
        <authorList>
            <consortium name="US DOE Joint Genome Institute"/>
            <person name="Lucas S."/>
            <person name="Copeland A."/>
            <person name="Lapidus A."/>
            <person name="Cheng J.-F."/>
            <person name="Goodwin L."/>
            <person name="Pitluck S."/>
            <person name="Teshima H."/>
            <person name="Detter J.C."/>
            <person name="Han C."/>
            <person name="Tapia R."/>
            <person name="Land M."/>
            <person name="Hauser L."/>
            <person name="Kyrpides N."/>
            <person name="Ivanova N."/>
            <person name="Ovchinnikova G."/>
            <person name="Pagani I."/>
            <person name="Rawat S.R."/>
            <person name="Mannisto M."/>
            <person name="Haggblom M.M."/>
            <person name="Woyke T."/>
        </authorList>
    </citation>
    <scope>NUCLEOTIDE SEQUENCE</scope>
    <source>
        <strain evidence="2">MP5ACTX9</strain>
        <plasmid evidence="2">pACIX905</plasmid>
    </source>
</reference>
<proteinExistence type="predicted"/>
<dbReference type="EMBL" id="CP002485">
    <property type="protein sequence ID" value="ADW71600.1"/>
    <property type="molecule type" value="Genomic_DNA"/>
</dbReference>
<dbReference type="KEGG" id="acm:AciX9_4662"/>
<keyword evidence="1" id="KW-0472">Membrane</keyword>
<dbReference type="HOGENOM" id="CLU_1649742_0_0_0"/>
<evidence type="ECO:0000256" key="1">
    <source>
        <dbReference type="SAM" id="Phobius"/>
    </source>
</evidence>
<feature type="transmembrane region" description="Helical" evidence="1">
    <location>
        <begin position="53"/>
        <end position="73"/>
    </location>
</feature>